<organism evidence="2 3">
    <name type="scientific">Floricoccus penangensis</name>
    <dbReference type="NCBI Taxonomy" id="1859475"/>
    <lineage>
        <taxon>Bacteria</taxon>
        <taxon>Bacillati</taxon>
        <taxon>Bacillota</taxon>
        <taxon>Bacilli</taxon>
        <taxon>Lactobacillales</taxon>
        <taxon>Streptococcaceae</taxon>
        <taxon>Floricoccus</taxon>
    </lineage>
</organism>
<feature type="transmembrane region" description="Helical" evidence="1">
    <location>
        <begin position="109"/>
        <end position="128"/>
    </location>
</feature>
<dbReference type="EMBL" id="MKIQ01000031">
    <property type="protein sequence ID" value="OFI45703.1"/>
    <property type="molecule type" value="Genomic_DNA"/>
</dbReference>
<evidence type="ECO:0000313" key="2">
    <source>
        <dbReference type="EMBL" id="OFI45703.1"/>
    </source>
</evidence>
<sequence length="276" mass="32193">MGIKLLNATFDQSTNLIKDKDILRQENKMVKDLKGNPLRISLSMIILTLVLWVGLGFISIVFYANEIYFFHIVFWIWSILWISGIFINRKIIKYKSLVPYRFTINVNNFCMMIFFTIVVALIIFYSVITDYNSNNIVCITITLGTLTSTIILINKIKNLKLTLFNKINSNGSSESYISKILDKFMTFSVIFLIIALVFSDTANDLIGNMNSKTLSIFLIISIFLFIVAIAIYEIHIVFPYILMGYYKNKYPEEYRKLEGQTQIEWYGEKYFNKYIT</sequence>
<name>A0A9Q5NYK4_9LACT</name>
<feature type="transmembrane region" description="Helical" evidence="1">
    <location>
        <begin position="214"/>
        <end position="242"/>
    </location>
</feature>
<accession>A0A9Q5NYK4</accession>
<keyword evidence="3" id="KW-1185">Reference proteome</keyword>
<dbReference type="OrthoDB" id="2195257at2"/>
<dbReference type="AlphaFoldDB" id="A0A9Q5NYK4"/>
<evidence type="ECO:0000313" key="3">
    <source>
        <dbReference type="Proteomes" id="UP000177273"/>
    </source>
</evidence>
<proteinExistence type="predicted"/>
<comment type="caution">
    <text evidence="2">The sequence shown here is derived from an EMBL/GenBank/DDBJ whole genome shotgun (WGS) entry which is preliminary data.</text>
</comment>
<feature type="transmembrane region" description="Helical" evidence="1">
    <location>
        <begin position="68"/>
        <end position="88"/>
    </location>
</feature>
<dbReference type="Proteomes" id="UP000177273">
    <property type="component" value="Unassembled WGS sequence"/>
</dbReference>
<keyword evidence="1" id="KW-1133">Transmembrane helix</keyword>
<gene>
    <name evidence="2" type="ORF">BG262_06820</name>
</gene>
<protein>
    <submittedName>
        <fullName evidence="2">Uncharacterized protein</fullName>
    </submittedName>
</protein>
<keyword evidence="1" id="KW-0472">Membrane</keyword>
<feature type="transmembrane region" description="Helical" evidence="1">
    <location>
        <begin position="134"/>
        <end position="153"/>
    </location>
</feature>
<evidence type="ECO:0000256" key="1">
    <source>
        <dbReference type="SAM" id="Phobius"/>
    </source>
</evidence>
<dbReference type="RefSeq" id="WP_070788667.1">
    <property type="nucleotide sequence ID" value="NZ_MKIQ01000031.1"/>
</dbReference>
<feature type="transmembrane region" description="Helical" evidence="1">
    <location>
        <begin position="38"/>
        <end position="62"/>
    </location>
</feature>
<feature type="transmembrane region" description="Helical" evidence="1">
    <location>
        <begin position="184"/>
        <end position="202"/>
    </location>
</feature>
<reference evidence="3" key="1">
    <citation type="submission" date="2016-09" db="EMBL/GenBank/DDBJ databases">
        <title>Draft genome sequence of a novel species of the family Streptococcaceae isolated from flowers.</title>
        <authorList>
            <person name="Chuah L.-O."/>
            <person name="Yap K.-P."/>
            <person name="Thong K.L."/>
            <person name="Liong M.T."/>
            <person name="Ahmad R."/>
            <person name="Rusul G."/>
        </authorList>
    </citation>
    <scope>NUCLEOTIDE SEQUENCE [LARGE SCALE GENOMIC DNA]</scope>
    <source>
        <strain evidence="3">HibF3</strain>
    </source>
</reference>
<keyword evidence="1" id="KW-0812">Transmembrane</keyword>